<dbReference type="Pfam" id="PF00419">
    <property type="entry name" value="Fimbrial"/>
    <property type="match status" value="1"/>
</dbReference>
<protein>
    <submittedName>
        <fullName evidence="3">Fimbrial protein</fullName>
    </submittedName>
</protein>
<dbReference type="Gene3D" id="2.60.40.1090">
    <property type="entry name" value="Fimbrial-type adhesion domain"/>
    <property type="match status" value="1"/>
</dbReference>
<evidence type="ECO:0000256" key="1">
    <source>
        <dbReference type="SAM" id="SignalP"/>
    </source>
</evidence>
<feature type="domain" description="Fimbrial-type adhesion" evidence="2">
    <location>
        <begin position="199"/>
        <end position="326"/>
    </location>
</feature>
<feature type="signal peptide" evidence="1">
    <location>
        <begin position="1"/>
        <end position="26"/>
    </location>
</feature>
<dbReference type="Proteomes" id="UP000199524">
    <property type="component" value="Chromosome I"/>
</dbReference>
<proteinExistence type="predicted"/>
<dbReference type="InterPro" id="IPR036937">
    <property type="entry name" value="Adhesion_dom_fimbrial_sf"/>
</dbReference>
<keyword evidence="4" id="KW-1185">Reference proteome</keyword>
<reference evidence="4" key="1">
    <citation type="submission" date="2016-10" db="EMBL/GenBank/DDBJ databases">
        <authorList>
            <person name="Varghese N."/>
            <person name="Submissions S."/>
        </authorList>
    </citation>
    <scope>NUCLEOTIDE SEQUENCE [LARGE SCALE GENOMIC DNA]</scope>
    <source>
        <strain evidence="4">ATCC 23835</strain>
    </source>
</reference>
<sequence>MIKLSPMTWRRCLLLLGLFSPASCFALTCTLQGSGALVASADLGSSVAIPASAPNGTLVWRSEPLNLAVECVTDSQSTAAQDIYIHLNPARQVVGQGIRLGLTHEGVDYRQSSGRIATGRSLPACVGAQGCAPLRFNLGFSLFIEKFGPTPPSGVASQLQDYRLFQLDGSSGPGNEGHSLNYVINNLAGLRFVACDAQLQVIPETIDFGPIAIQHVVVGQVVERRPFALHTSRTCDSAFSLDARLKPVSGTLAGDLLIPKGNDGVGIRIVRAGGGAPIPYNRSFHLAELLGGTQAATARFDAELLWNSDRPKAGPFAAEVVVDLFYK</sequence>
<gene>
    <name evidence="3" type="ORF">SAMN05216598_0425</name>
</gene>
<evidence type="ECO:0000313" key="3">
    <source>
        <dbReference type="EMBL" id="SDS07225.1"/>
    </source>
</evidence>
<evidence type="ECO:0000313" key="4">
    <source>
        <dbReference type="Proteomes" id="UP000199524"/>
    </source>
</evidence>
<dbReference type="InterPro" id="IPR000259">
    <property type="entry name" value="Adhesion_dom_fimbrial"/>
</dbReference>
<dbReference type="GO" id="GO:0009289">
    <property type="term" value="C:pilus"/>
    <property type="evidence" value="ECO:0007669"/>
    <property type="project" value="InterPro"/>
</dbReference>
<dbReference type="GO" id="GO:0007155">
    <property type="term" value="P:cell adhesion"/>
    <property type="evidence" value="ECO:0007669"/>
    <property type="project" value="InterPro"/>
</dbReference>
<dbReference type="AlphaFoldDB" id="A0A1H1P8B7"/>
<name>A0A1H1P8B7_9PSED</name>
<dbReference type="RefSeq" id="WP_172832990.1">
    <property type="nucleotide sequence ID" value="NZ_LT629777.1"/>
</dbReference>
<evidence type="ECO:0000259" key="2">
    <source>
        <dbReference type="Pfam" id="PF00419"/>
    </source>
</evidence>
<dbReference type="GeneID" id="300205476"/>
<organism evidence="3 4">
    <name type="scientific">Pseudomonas asplenii</name>
    <dbReference type="NCBI Taxonomy" id="53407"/>
    <lineage>
        <taxon>Bacteria</taxon>
        <taxon>Pseudomonadati</taxon>
        <taxon>Pseudomonadota</taxon>
        <taxon>Gammaproteobacteria</taxon>
        <taxon>Pseudomonadales</taxon>
        <taxon>Pseudomonadaceae</taxon>
        <taxon>Pseudomonas</taxon>
    </lineage>
</organism>
<feature type="chain" id="PRO_5009256272" evidence="1">
    <location>
        <begin position="27"/>
        <end position="327"/>
    </location>
</feature>
<dbReference type="InterPro" id="IPR008966">
    <property type="entry name" value="Adhesion_dom_sf"/>
</dbReference>
<accession>A0A1H1P8B7</accession>
<dbReference type="SUPFAM" id="SSF49401">
    <property type="entry name" value="Bacterial adhesins"/>
    <property type="match status" value="1"/>
</dbReference>
<keyword evidence="1" id="KW-0732">Signal</keyword>
<dbReference type="EMBL" id="LT629777">
    <property type="protein sequence ID" value="SDS07225.1"/>
    <property type="molecule type" value="Genomic_DNA"/>
</dbReference>